<evidence type="ECO:0000256" key="1">
    <source>
        <dbReference type="SAM" id="MobiDB-lite"/>
    </source>
</evidence>
<evidence type="ECO:0000313" key="3">
    <source>
        <dbReference type="Proteomes" id="UP000276133"/>
    </source>
</evidence>
<dbReference type="EMBL" id="REGN01002842">
    <property type="protein sequence ID" value="RNA25882.1"/>
    <property type="molecule type" value="Genomic_DNA"/>
</dbReference>
<dbReference type="AlphaFoldDB" id="A0A3M7RQR2"/>
<evidence type="ECO:0000313" key="2">
    <source>
        <dbReference type="EMBL" id="RNA25882.1"/>
    </source>
</evidence>
<keyword evidence="3" id="KW-1185">Reference proteome</keyword>
<comment type="caution">
    <text evidence="2">The sequence shown here is derived from an EMBL/GenBank/DDBJ whole genome shotgun (WGS) entry which is preliminary data.</text>
</comment>
<reference evidence="2 3" key="1">
    <citation type="journal article" date="2018" name="Sci. Rep.">
        <title>Genomic signatures of local adaptation to the degree of environmental predictability in rotifers.</title>
        <authorList>
            <person name="Franch-Gras L."/>
            <person name="Hahn C."/>
            <person name="Garcia-Roger E.M."/>
            <person name="Carmona M.J."/>
            <person name="Serra M."/>
            <person name="Gomez A."/>
        </authorList>
    </citation>
    <scope>NUCLEOTIDE SEQUENCE [LARGE SCALE GENOMIC DNA]</scope>
    <source>
        <strain evidence="2">HYR1</strain>
    </source>
</reference>
<proteinExistence type="predicted"/>
<accession>A0A3M7RQR2</accession>
<name>A0A3M7RQR2_BRAPC</name>
<feature type="region of interest" description="Disordered" evidence="1">
    <location>
        <begin position="119"/>
        <end position="139"/>
    </location>
</feature>
<gene>
    <name evidence="2" type="ORF">BpHYR1_035484</name>
</gene>
<feature type="compositionally biased region" description="Basic and acidic residues" evidence="1">
    <location>
        <begin position="120"/>
        <end position="131"/>
    </location>
</feature>
<dbReference type="Proteomes" id="UP000276133">
    <property type="component" value="Unassembled WGS sequence"/>
</dbReference>
<organism evidence="2 3">
    <name type="scientific">Brachionus plicatilis</name>
    <name type="common">Marine rotifer</name>
    <name type="synonym">Brachionus muelleri</name>
    <dbReference type="NCBI Taxonomy" id="10195"/>
    <lineage>
        <taxon>Eukaryota</taxon>
        <taxon>Metazoa</taxon>
        <taxon>Spiralia</taxon>
        <taxon>Gnathifera</taxon>
        <taxon>Rotifera</taxon>
        <taxon>Eurotatoria</taxon>
        <taxon>Monogononta</taxon>
        <taxon>Pseudotrocha</taxon>
        <taxon>Ploima</taxon>
        <taxon>Brachionidae</taxon>
        <taxon>Brachionus</taxon>
    </lineage>
</organism>
<protein>
    <submittedName>
        <fullName evidence="2">Uncharacterized protein</fullName>
    </submittedName>
</protein>
<sequence length="139" mass="16209">MCQILVFNQLIDRGNSYSIVRKDYSYDLYIDQEETQSIFEAGQKDDDEYVMPKAPGYQPTNFNDAISHISQQDHKTPVLEDHLISRLNDFLQLCQSPVNVLSNNQNETETLFHTKNQIKRFSESDPNEKSSPKKNQRNH</sequence>